<dbReference type="EMBL" id="JAPRFR010000003">
    <property type="protein sequence ID" value="MCZ0726259.1"/>
    <property type="molecule type" value="Genomic_DNA"/>
</dbReference>
<evidence type="ECO:0000313" key="3">
    <source>
        <dbReference type="EMBL" id="MCZ0726259.1"/>
    </source>
</evidence>
<reference evidence="3" key="1">
    <citation type="submission" date="2022-12" db="EMBL/GenBank/DDBJ databases">
        <title>Description and comparative metabolic analysis of Aerococcus sp. nov., isolated from the feces of a pig.</title>
        <authorList>
            <person name="Chang Y.-H."/>
        </authorList>
    </citation>
    <scope>NUCLEOTIDE SEQUENCE</scope>
    <source>
        <strain evidence="3">YH-aer222</strain>
    </source>
</reference>
<protein>
    <submittedName>
        <fullName evidence="3">Insulinase family protein</fullName>
    </submittedName>
</protein>
<dbReference type="AlphaFoldDB" id="A0A9X3FW42"/>
<proteinExistence type="predicted"/>
<comment type="caution">
    <text evidence="3">The sequence shown here is derived from an EMBL/GenBank/DDBJ whole genome shotgun (WGS) entry which is preliminary data.</text>
</comment>
<dbReference type="Gene3D" id="3.30.830.10">
    <property type="entry name" value="Metalloenzyme, LuxS/M16 peptidase-like"/>
    <property type="match status" value="4"/>
</dbReference>
<dbReference type="RefSeq" id="WP_268752589.1">
    <property type="nucleotide sequence ID" value="NZ_JAPRFQ010000003.1"/>
</dbReference>
<dbReference type="InterPro" id="IPR011765">
    <property type="entry name" value="Pept_M16_N"/>
</dbReference>
<evidence type="ECO:0000313" key="4">
    <source>
        <dbReference type="Proteomes" id="UP001146670"/>
    </source>
</evidence>
<sequence length="970" mass="109183">MTNYKHGFNEISKEYLADIDATVWRFDHPQSGGQVMWIDNDDRNRSFAIGFLTPPEDSTGVAHIVEHSVLSGSRKYSVKDPFMQMMKTSMATFLNALTFSDMTVYPVSSMNEEDFHHLMDVYLDAVFYPKMLSQPNIFKQEGWHKEILSSEDPITISGVVYNEMRGAFADVDRAIVSAVAENLHPQSTYSHESGGNPYVIPDLTYQDFCRFHQDHYRPDNALLCLYGAVDIDRALAQIDEEYFAEFTTNDQPISLALPTIPCENKVKTLTYPADDTMTADQHSYLTYTLPFTTVTNREEAFLLPLLAEALVDAEASPLRQAIVEAGYAEDISAYPADGYYQDFGIIVENMNSQQADQIVAIIEETLARVAKQGLDRNLLAAIMNSREFYYRQAGGAMRGITHSIQMLSVWRYGERPLSGLEYESSFAFFREQLQSDYYEKIIHNRLVEAKTKQVLIHEPQANYFISQDQTLEEKLAQEKARLSQAEIDQLIQDNLSLREYQNQADQAEDLAKLPQLHLDDVPTKTQVIPEETLSHSPLILFHGQEAAGVRYISLSFALDQISADAIPYLKDLAILLGALPTENYSYQDLDTELMKLTAGLSFQPKVYALDSESYKSQMAIDFAAIGDNSQPALDLVTEIITCSDFSQKARIKNILTRVKTEMEQYFEASGHQAALARLRSFYSQASLYGERLAGLAYYDHLVEFLAHFDQEFASWQERIREINNLIWDRDRLIVSLAADASDKESLLTELQAFAHGLTSSGRQVQAFPDLELPTINSQAITTNSNVQYVAMGGGFASDDYRGQALVLANIVSKGYLYDHIRVQSGAYGAGLTIRPSGDLGAYSYRDPKLDQSLTTYRGIGESLRKLSLSQSQLDQFIIGSMKAFHYPITPAKANQVMLTRYLKGISKEAIDRRLTEALATSLTDLQSYADFVDKIMADPAVVVIGNKQNILDSKFAFDHIRALKEKEQSD</sequence>
<accession>A0A9X3FW42</accession>
<dbReference type="SUPFAM" id="SSF63411">
    <property type="entry name" value="LuxS/MPP-like metallohydrolase"/>
    <property type="match status" value="4"/>
</dbReference>
<dbReference type="GO" id="GO:0016485">
    <property type="term" value="P:protein processing"/>
    <property type="evidence" value="ECO:0007669"/>
    <property type="project" value="TreeGrafter"/>
</dbReference>
<keyword evidence="1" id="KW-0175">Coiled coil</keyword>
<dbReference type="SMART" id="SM01264">
    <property type="entry name" value="M16C_associated"/>
    <property type="match status" value="1"/>
</dbReference>
<dbReference type="GO" id="GO:0004222">
    <property type="term" value="F:metalloendopeptidase activity"/>
    <property type="evidence" value="ECO:0007669"/>
    <property type="project" value="TreeGrafter"/>
</dbReference>
<dbReference type="PANTHER" id="PTHR43016:SF13">
    <property type="entry name" value="PRESEQUENCE PROTEASE, MITOCHONDRIAL"/>
    <property type="match status" value="1"/>
</dbReference>
<dbReference type="InterPro" id="IPR007863">
    <property type="entry name" value="Peptidase_M16_C"/>
</dbReference>
<dbReference type="Proteomes" id="UP001146670">
    <property type="component" value="Unassembled WGS sequence"/>
</dbReference>
<dbReference type="Pfam" id="PF08367">
    <property type="entry name" value="M16C_assoc"/>
    <property type="match status" value="1"/>
</dbReference>
<organism evidence="3 4">
    <name type="scientific">Aerococcus kribbianus</name>
    <dbReference type="NCBI Taxonomy" id="2999064"/>
    <lineage>
        <taxon>Bacteria</taxon>
        <taxon>Bacillati</taxon>
        <taxon>Bacillota</taxon>
        <taxon>Bacilli</taxon>
        <taxon>Lactobacillales</taxon>
        <taxon>Aerococcaceae</taxon>
        <taxon>Aerococcus</taxon>
    </lineage>
</organism>
<dbReference type="InterPro" id="IPR011249">
    <property type="entry name" value="Metalloenz_LuxS/M16"/>
</dbReference>
<evidence type="ECO:0000259" key="2">
    <source>
        <dbReference type="SMART" id="SM01264"/>
    </source>
</evidence>
<dbReference type="InterPro" id="IPR013578">
    <property type="entry name" value="Peptidase_M16C_assoc"/>
</dbReference>
<dbReference type="PANTHER" id="PTHR43016">
    <property type="entry name" value="PRESEQUENCE PROTEASE"/>
    <property type="match status" value="1"/>
</dbReference>
<dbReference type="Pfam" id="PF22516">
    <property type="entry name" value="PreP_C"/>
    <property type="match status" value="1"/>
</dbReference>
<feature type="coiled-coil region" evidence="1">
    <location>
        <begin position="468"/>
        <end position="510"/>
    </location>
</feature>
<dbReference type="GO" id="GO:0046872">
    <property type="term" value="F:metal ion binding"/>
    <property type="evidence" value="ECO:0007669"/>
    <property type="project" value="InterPro"/>
</dbReference>
<dbReference type="InterPro" id="IPR055130">
    <property type="entry name" value="PreP_C"/>
</dbReference>
<gene>
    <name evidence="3" type="ORF">OW157_06790</name>
</gene>
<feature type="domain" description="Peptidase M16C associated" evidence="2">
    <location>
        <begin position="457"/>
        <end position="704"/>
    </location>
</feature>
<evidence type="ECO:0000256" key="1">
    <source>
        <dbReference type="SAM" id="Coils"/>
    </source>
</evidence>
<name>A0A9X3FW42_9LACT</name>
<keyword evidence="4" id="KW-1185">Reference proteome</keyword>
<dbReference type="Pfam" id="PF05193">
    <property type="entry name" value="Peptidase_M16_C"/>
    <property type="match status" value="1"/>
</dbReference>
<dbReference type="Pfam" id="PF00675">
    <property type="entry name" value="Peptidase_M16"/>
    <property type="match status" value="1"/>
</dbReference>